<comment type="caution">
    <text evidence="6">The sequence shown here is derived from an EMBL/GenBank/DDBJ whole genome shotgun (WGS) entry which is preliminary data.</text>
</comment>
<evidence type="ECO:0000259" key="5">
    <source>
        <dbReference type="SMART" id="SM00829"/>
    </source>
</evidence>
<evidence type="ECO:0000256" key="3">
    <source>
        <dbReference type="SAM" id="MobiDB-lite"/>
    </source>
</evidence>
<evidence type="ECO:0000313" key="6">
    <source>
        <dbReference type="EMBL" id="PFG49154.1"/>
    </source>
</evidence>
<keyword evidence="2" id="KW-0560">Oxidoreductase</keyword>
<dbReference type="InterPro" id="IPR038750">
    <property type="entry name" value="YczE/YyaS-like"/>
</dbReference>
<dbReference type="PANTHER" id="PTHR48106">
    <property type="entry name" value="QUINONE OXIDOREDUCTASE PIG3-RELATED"/>
    <property type="match status" value="1"/>
</dbReference>
<dbReference type="SMART" id="SM00829">
    <property type="entry name" value="PKS_ER"/>
    <property type="match status" value="1"/>
</dbReference>
<evidence type="ECO:0000256" key="4">
    <source>
        <dbReference type="SAM" id="Phobius"/>
    </source>
</evidence>
<accession>A0A2A9FCR6</accession>
<dbReference type="SUPFAM" id="SSF50129">
    <property type="entry name" value="GroES-like"/>
    <property type="match status" value="1"/>
</dbReference>
<feature type="transmembrane region" description="Helical" evidence="4">
    <location>
        <begin position="510"/>
        <end position="529"/>
    </location>
</feature>
<feature type="transmembrane region" description="Helical" evidence="4">
    <location>
        <begin position="413"/>
        <end position="431"/>
    </location>
</feature>
<organism evidence="6 7">
    <name type="scientific">Amycolatopsis sulphurea</name>
    <dbReference type="NCBI Taxonomy" id="76022"/>
    <lineage>
        <taxon>Bacteria</taxon>
        <taxon>Bacillati</taxon>
        <taxon>Actinomycetota</taxon>
        <taxon>Actinomycetes</taxon>
        <taxon>Pseudonocardiales</taxon>
        <taxon>Pseudonocardiaceae</taxon>
        <taxon>Amycolatopsis</taxon>
    </lineage>
</organism>
<dbReference type="Pfam" id="PF00107">
    <property type="entry name" value="ADH_zinc_N"/>
    <property type="match status" value="1"/>
</dbReference>
<feature type="domain" description="Enoyl reductase (ER)" evidence="5">
    <location>
        <begin position="14"/>
        <end position="352"/>
    </location>
</feature>
<dbReference type="RefSeq" id="WP_098513104.1">
    <property type="nucleotide sequence ID" value="NZ_JBIAKZ010000001.1"/>
</dbReference>
<dbReference type="InterPro" id="IPR020843">
    <property type="entry name" value="ER"/>
</dbReference>
<keyword evidence="1" id="KW-0521">NADP</keyword>
<dbReference type="InterPro" id="IPR036291">
    <property type="entry name" value="NAD(P)-bd_dom_sf"/>
</dbReference>
<feature type="transmembrane region" description="Helical" evidence="4">
    <location>
        <begin position="443"/>
        <end position="463"/>
    </location>
</feature>
<keyword evidence="4" id="KW-1133">Transmembrane helix</keyword>
<dbReference type="Proteomes" id="UP000243542">
    <property type="component" value="Unassembled WGS sequence"/>
</dbReference>
<feature type="region of interest" description="Disordered" evidence="3">
    <location>
        <begin position="270"/>
        <end position="310"/>
    </location>
</feature>
<proteinExistence type="predicted"/>
<gene>
    <name evidence="6" type="ORF">ATK36_4285</name>
</gene>
<feature type="transmembrane region" description="Helical" evidence="4">
    <location>
        <begin position="346"/>
        <end position="365"/>
    </location>
</feature>
<name>A0A2A9FCR6_9PSEU</name>
<keyword evidence="4" id="KW-0472">Membrane</keyword>
<reference evidence="6 7" key="1">
    <citation type="submission" date="2017-10" db="EMBL/GenBank/DDBJ databases">
        <title>Sequencing the genomes of 1000 actinobacteria strains.</title>
        <authorList>
            <person name="Klenk H.-P."/>
        </authorList>
    </citation>
    <scope>NUCLEOTIDE SEQUENCE [LARGE SCALE GENOMIC DNA]</scope>
    <source>
        <strain evidence="6 7">DSM 46092</strain>
    </source>
</reference>
<dbReference type="InterPro" id="IPR011032">
    <property type="entry name" value="GroES-like_sf"/>
</dbReference>
<dbReference type="AlphaFoldDB" id="A0A2A9FCR6"/>
<dbReference type="EMBL" id="PDJK01000002">
    <property type="protein sequence ID" value="PFG49154.1"/>
    <property type="molecule type" value="Genomic_DNA"/>
</dbReference>
<feature type="transmembrane region" description="Helical" evidence="4">
    <location>
        <begin position="385"/>
        <end position="406"/>
    </location>
</feature>
<evidence type="ECO:0000313" key="7">
    <source>
        <dbReference type="Proteomes" id="UP000243542"/>
    </source>
</evidence>
<protein>
    <submittedName>
        <fullName evidence="6">NADPH:quinone reductase-like Zn-dependent oxidoreductase</fullName>
    </submittedName>
</protein>
<keyword evidence="7" id="KW-1185">Reference proteome</keyword>
<dbReference type="Gene3D" id="3.40.50.720">
    <property type="entry name" value="NAD(P)-binding Rossmann-like Domain"/>
    <property type="match status" value="1"/>
</dbReference>
<sequence>MAERFRAVRLGAPGGPLGVELVDRPAAEGVPVRMAFAGVNPVGGYVRDGTVGDPTCLPRTLGVEGVGEADGQWYTVYGGGLGVARDGTWAEWVLAPPEALVAVPDGLNPTTAARAGVVGSTAVRVVYDLGRIGPEDQVLVLGAAGGTGTAVTSVAAARGAAVWGQVGTPAKGDVVADAGAEPLVAATAEELRALVADLGITVAFDALGADYTGVLVDTLTPYGRLVSYGVAAGDRATLPMRALYRKNLTLAGYGGAAEPVDRVRAAVGQASWRTSPPGHARPRRPGVPAGRRGRRPRRVGEPPRARKGPARRALLMRRNITDRNPMSTVKSQPTDRLDAVARRARVIGKYLVGCAFFSVGAYLFIHSELGTDPLDTFALGVLRHLPLTVGVVQLVVAVVCVGIVAVWTRKRPLVAPLFTFFFCGSLIDLQLRVDWLRGSAVPPVVILAAGTVACSYGSALIIMSGFGIRSIDLLAITIVRNWRWPFWAGKGLIEFTLLSTGYLLGGPAGLGTVFFLVGVDLLIQPLVWVNDRLLGLINHGLPRVPELTPGASAA</sequence>
<evidence type="ECO:0000256" key="1">
    <source>
        <dbReference type="ARBA" id="ARBA00022857"/>
    </source>
</evidence>
<keyword evidence="4" id="KW-0812">Transmembrane</keyword>
<dbReference type="Gene3D" id="3.90.180.10">
    <property type="entry name" value="Medium-chain alcohol dehydrogenases, catalytic domain"/>
    <property type="match status" value="1"/>
</dbReference>
<dbReference type="GO" id="GO:0016651">
    <property type="term" value="F:oxidoreductase activity, acting on NAD(P)H"/>
    <property type="evidence" value="ECO:0007669"/>
    <property type="project" value="TreeGrafter"/>
</dbReference>
<dbReference type="InterPro" id="IPR013149">
    <property type="entry name" value="ADH-like_C"/>
</dbReference>
<dbReference type="GO" id="GO:0070402">
    <property type="term" value="F:NADPH binding"/>
    <property type="evidence" value="ECO:0007669"/>
    <property type="project" value="TreeGrafter"/>
</dbReference>
<evidence type="ECO:0000256" key="2">
    <source>
        <dbReference type="ARBA" id="ARBA00023002"/>
    </source>
</evidence>
<dbReference type="SUPFAM" id="SSF51735">
    <property type="entry name" value="NAD(P)-binding Rossmann-fold domains"/>
    <property type="match status" value="1"/>
</dbReference>
<dbReference type="Pfam" id="PF19700">
    <property type="entry name" value="DUF6198"/>
    <property type="match status" value="1"/>
</dbReference>